<protein>
    <submittedName>
        <fullName evidence="6">Putative hydroxymethylpyrimidine transport system ATP-binding protein</fullName>
    </submittedName>
</protein>
<evidence type="ECO:0000256" key="3">
    <source>
        <dbReference type="ARBA" id="ARBA00022741"/>
    </source>
</evidence>
<dbReference type="PANTHER" id="PTHR42788">
    <property type="entry name" value="TAURINE IMPORT ATP-BINDING PROTEIN-RELATED"/>
    <property type="match status" value="1"/>
</dbReference>
<dbReference type="Gene3D" id="3.40.50.300">
    <property type="entry name" value="P-loop containing nucleotide triphosphate hydrolases"/>
    <property type="match status" value="1"/>
</dbReference>
<evidence type="ECO:0000256" key="2">
    <source>
        <dbReference type="ARBA" id="ARBA00022448"/>
    </source>
</evidence>
<feature type="domain" description="ABC transporter" evidence="5">
    <location>
        <begin position="22"/>
        <end position="241"/>
    </location>
</feature>
<evidence type="ECO:0000256" key="4">
    <source>
        <dbReference type="ARBA" id="ARBA00022840"/>
    </source>
</evidence>
<dbReference type="InterPro" id="IPR003439">
    <property type="entry name" value="ABC_transporter-like_ATP-bd"/>
</dbReference>
<dbReference type="SUPFAM" id="SSF52540">
    <property type="entry name" value="P-loop containing nucleoside triphosphate hydrolases"/>
    <property type="match status" value="1"/>
</dbReference>
<dbReference type="InterPro" id="IPR027417">
    <property type="entry name" value="P-loop_NTPase"/>
</dbReference>
<dbReference type="EMBL" id="FNCV01000005">
    <property type="protein sequence ID" value="SDH29042.1"/>
    <property type="molecule type" value="Genomic_DNA"/>
</dbReference>
<dbReference type="GO" id="GO:0005524">
    <property type="term" value="F:ATP binding"/>
    <property type="evidence" value="ECO:0007669"/>
    <property type="project" value="UniProtKB-KW"/>
</dbReference>
<evidence type="ECO:0000313" key="6">
    <source>
        <dbReference type="EMBL" id="SDH29042.1"/>
    </source>
</evidence>
<organism evidence="6 7">
    <name type="scientific">Roseospirillum parvum</name>
    <dbReference type="NCBI Taxonomy" id="83401"/>
    <lineage>
        <taxon>Bacteria</taxon>
        <taxon>Pseudomonadati</taxon>
        <taxon>Pseudomonadota</taxon>
        <taxon>Alphaproteobacteria</taxon>
        <taxon>Rhodospirillales</taxon>
        <taxon>Rhodospirillaceae</taxon>
        <taxon>Roseospirillum</taxon>
    </lineage>
</organism>
<dbReference type="PROSITE" id="PS00211">
    <property type="entry name" value="ABC_TRANSPORTER_1"/>
    <property type="match status" value="1"/>
</dbReference>
<reference evidence="7" key="1">
    <citation type="submission" date="2016-10" db="EMBL/GenBank/DDBJ databases">
        <authorList>
            <person name="Varghese N."/>
            <person name="Submissions S."/>
        </authorList>
    </citation>
    <scope>NUCLEOTIDE SEQUENCE [LARGE SCALE GENOMIC DNA]</scope>
    <source>
        <strain evidence="7">930I</strain>
    </source>
</reference>
<evidence type="ECO:0000259" key="5">
    <source>
        <dbReference type="PROSITE" id="PS50893"/>
    </source>
</evidence>
<dbReference type="SMART" id="SM00382">
    <property type="entry name" value="AAA"/>
    <property type="match status" value="1"/>
</dbReference>
<dbReference type="Proteomes" id="UP000217076">
    <property type="component" value="Unassembled WGS sequence"/>
</dbReference>
<comment type="similarity">
    <text evidence="1">Belongs to the ABC transporter superfamily.</text>
</comment>
<evidence type="ECO:0000256" key="1">
    <source>
        <dbReference type="ARBA" id="ARBA00005417"/>
    </source>
</evidence>
<dbReference type="Pfam" id="PF00005">
    <property type="entry name" value="ABC_tran"/>
    <property type="match status" value="1"/>
</dbReference>
<dbReference type="GO" id="GO:0016887">
    <property type="term" value="F:ATP hydrolysis activity"/>
    <property type="evidence" value="ECO:0007669"/>
    <property type="project" value="InterPro"/>
</dbReference>
<dbReference type="RefSeq" id="WP_425438438.1">
    <property type="nucleotide sequence ID" value="NZ_FNCV01000005.1"/>
</dbReference>
<dbReference type="PANTHER" id="PTHR42788:SF19">
    <property type="entry name" value="ALIPHATIC SULFONATES IMPORT ATP-BINDING PROTEIN SSUB 2"/>
    <property type="match status" value="1"/>
</dbReference>
<accession>A0A1G8B720</accession>
<name>A0A1G8B720_9PROT</name>
<keyword evidence="4 6" id="KW-0067">ATP-binding</keyword>
<keyword evidence="2" id="KW-0813">Transport</keyword>
<proteinExistence type="inferred from homology"/>
<gene>
    <name evidence="6" type="ORF">SAMN05421742_105252</name>
</gene>
<keyword evidence="7" id="KW-1185">Reference proteome</keyword>
<keyword evidence="3" id="KW-0547">Nucleotide-binding</keyword>
<dbReference type="InterPro" id="IPR003593">
    <property type="entry name" value="AAA+_ATPase"/>
</dbReference>
<sequence length="260" mass="27205">MLDRVPPADPPHPESPGDPATIEVAGLILKAGGAPLSRPLRLSLPVGQWTAVLGPSGVGKSTLLKALAGLGPDGDLTDGRTGGLAGRVAYMAQSDGLLPWLSVADNGALGARLRGQPVDRVRLATLLQAVGLKAQAGLRPDALSGGMRQRAALVRTLMEDRPVVLMDEPFSALDPVTRLDLQDLAARTLAGRTVLMVTHDPMEALRLAHRILILHGRPARLDTPIIPPGVPPRSPTAGDLPARHAALLERLHHLAAEGGR</sequence>
<dbReference type="InterPro" id="IPR050166">
    <property type="entry name" value="ABC_transporter_ATP-bind"/>
</dbReference>
<dbReference type="PROSITE" id="PS50893">
    <property type="entry name" value="ABC_TRANSPORTER_2"/>
    <property type="match status" value="1"/>
</dbReference>
<dbReference type="AlphaFoldDB" id="A0A1G8B720"/>
<dbReference type="InterPro" id="IPR017871">
    <property type="entry name" value="ABC_transporter-like_CS"/>
</dbReference>
<dbReference type="STRING" id="83401.SAMN05421742_105252"/>
<evidence type="ECO:0000313" key="7">
    <source>
        <dbReference type="Proteomes" id="UP000217076"/>
    </source>
</evidence>